<dbReference type="NCBIfam" id="TIGR00229">
    <property type="entry name" value="sensory_box"/>
    <property type="match status" value="1"/>
</dbReference>
<accession>A0A4Q2UDD7</accession>
<evidence type="ECO:0000313" key="8">
    <source>
        <dbReference type="Proteomes" id="UP000290759"/>
    </source>
</evidence>
<dbReference type="PANTHER" id="PTHR43304">
    <property type="entry name" value="PHYTOCHROME-LIKE PROTEIN CPH1"/>
    <property type="match status" value="1"/>
</dbReference>
<reference evidence="7 8" key="2">
    <citation type="submission" date="2019-02" db="EMBL/GenBank/DDBJ databases">
        <title>'Lichenibacterium ramalinii' gen. nov. sp. nov., 'Lichenibacterium minor' gen. nov. sp. nov.</title>
        <authorList>
            <person name="Pankratov T."/>
        </authorList>
    </citation>
    <scope>NUCLEOTIDE SEQUENCE [LARGE SCALE GENOMIC DNA]</scope>
    <source>
        <strain evidence="7 8">RmlP026</strain>
    </source>
</reference>
<proteinExistence type="predicted"/>
<keyword evidence="3" id="KW-0597">Phosphoprotein</keyword>
<comment type="caution">
    <text evidence="7">The sequence shown here is derived from an EMBL/GenBank/DDBJ whole genome shotgun (WGS) entry which is preliminary data.</text>
</comment>
<evidence type="ECO:0000256" key="5">
    <source>
        <dbReference type="ARBA" id="ARBA00022777"/>
    </source>
</evidence>
<dbReference type="InterPro" id="IPR035965">
    <property type="entry name" value="PAS-like_dom_sf"/>
</dbReference>
<dbReference type="CDD" id="cd00130">
    <property type="entry name" value="PAS"/>
    <property type="match status" value="1"/>
</dbReference>
<comment type="catalytic activity">
    <reaction evidence="1">
        <text>ATP + protein L-histidine = ADP + protein N-phospho-L-histidine.</text>
        <dbReference type="EC" id="2.7.13.3"/>
    </reaction>
</comment>
<dbReference type="EMBL" id="QYBB01000002">
    <property type="protein sequence ID" value="RYC33311.1"/>
    <property type="molecule type" value="Genomic_DNA"/>
</dbReference>
<reference evidence="7 8" key="1">
    <citation type="submission" date="2018-12" db="EMBL/GenBank/DDBJ databases">
        <authorList>
            <person name="Grouzdev D.S."/>
            <person name="Krutkina M.S."/>
        </authorList>
    </citation>
    <scope>NUCLEOTIDE SEQUENCE [LARGE SCALE GENOMIC DNA]</scope>
    <source>
        <strain evidence="7 8">RmlP026</strain>
    </source>
</reference>
<evidence type="ECO:0000256" key="3">
    <source>
        <dbReference type="ARBA" id="ARBA00022553"/>
    </source>
</evidence>
<dbReference type="Gene3D" id="3.30.450.20">
    <property type="entry name" value="PAS domain"/>
    <property type="match status" value="1"/>
</dbReference>
<dbReference type="InterPro" id="IPR013655">
    <property type="entry name" value="PAS_fold_3"/>
</dbReference>
<feature type="domain" description="PAS fold-3" evidence="6">
    <location>
        <begin position="12"/>
        <end position="86"/>
    </location>
</feature>
<dbReference type="AlphaFoldDB" id="A0A4Q2UDD7"/>
<evidence type="ECO:0000256" key="1">
    <source>
        <dbReference type="ARBA" id="ARBA00000085"/>
    </source>
</evidence>
<name>A0A4Q2UDD7_9HYPH</name>
<gene>
    <name evidence="7" type="ORF">D3273_02230</name>
</gene>
<dbReference type="Pfam" id="PF08447">
    <property type="entry name" value="PAS_3"/>
    <property type="match status" value="1"/>
</dbReference>
<keyword evidence="5" id="KW-0418">Kinase</keyword>
<dbReference type="RefSeq" id="WP_129223077.1">
    <property type="nucleotide sequence ID" value="NZ_QYBB01000002.1"/>
</dbReference>
<evidence type="ECO:0000256" key="2">
    <source>
        <dbReference type="ARBA" id="ARBA00012438"/>
    </source>
</evidence>
<evidence type="ECO:0000313" key="7">
    <source>
        <dbReference type="EMBL" id="RYC33311.1"/>
    </source>
</evidence>
<sequence length="174" mass="19219">MICVKDASMNVLHLSPEWADFTGRDIASSRGRGWLDAVHAEDRPTVDRTLEEASRARRGCSLRFRLLHRSGAGVWVSDDAVASFSPEDRTFLGLLGSITEIPADRAPLAAEGRVGEFHPPPPMPSTLTSVPRDLLADHLLLARSLAEQDGDRAILEALDFALYLVRRRLERTAH</sequence>
<dbReference type="EC" id="2.7.13.3" evidence="2"/>
<keyword evidence="4" id="KW-0808">Transferase</keyword>
<protein>
    <recommendedName>
        <fullName evidence="2">histidine kinase</fullName>
        <ecNumber evidence="2">2.7.13.3</ecNumber>
    </recommendedName>
</protein>
<keyword evidence="8" id="KW-1185">Reference proteome</keyword>
<evidence type="ECO:0000259" key="6">
    <source>
        <dbReference type="Pfam" id="PF08447"/>
    </source>
</evidence>
<dbReference type="InterPro" id="IPR000014">
    <property type="entry name" value="PAS"/>
</dbReference>
<evidence type="ECO:0000256" key="4">
    <source>
        <dbReference type="ARBA" id="ARBA00022679"/>
    </source>
</evidence>
<dbReference type="PANTHER" id="PTHR43304:SF1">
    <property type="entry name" value="PAC DOMAIN-CONTAINING PROTEIN"/>
    <property type="match status" value="1"/>
</dbReference>
<dbReference type="SUPFAM" id="SSF55785">
    <property type="entry name" value="PYP-like sensor domain (PAS domain)"/>
    <property type="match status" value="1"/>
</dbReference>
<dbReference type="OrthoDB" id="7993613at2"/>
<dbReference type="Proteomes" id="UP000290759">
    <property type="component" value="Unassembled WGS sequence"/>
</dbReference>
<organism evidence="7 8">
    <name type="scientific">Lichenibacterium minor</name>
    <dbReference type="NCBI Taxonomy" id="2316528"/>
    <lineage>
        <taxon>Bacteria</taxon>
        <taxon>Pseudomonadati</taxon>
        <taxon>Pseudomonadota</taxon>
        <taxon>Alphaproteobacteria</taxon>
        <taxon>Hyphomicrobiales</taxon>
        <taxon>Lichenihabitantaceae</taxon>
        <taxon>Lichenibacterium</taxon>
    </lineage>
</organism>
<dbReference type="GO" id="GO:0004673">
    <property type="term" value="F:protein histidine kinase activity"/>
    <property type="evidence" value="ECO:0007669"/>
    <property type="project" value="UniProtKB-EC"/>
</dbReference>
<dbReference type="InterPro" id="IPR052162">
    <property type="entry name" value="Sensor_kinase/Photoreceptor"/>
</dbReference>